<dbReference type="EMBL" id="JARBHB010000004">
    <property type="protein sequence ID" value="KAJ8886389.1"/>
    <property type="molecule type" value="Genomic_DNA"/>
</dbReference>
<gene>
    <name evidence="1" type="ORF">PR048_012600</name>
</gene>
<organism evidence="1 2">
    <name type="scientific">Dryococelus australis</name>
    <dbReference type="NCBI Taxonomy" id="614101"/>
    <lineage>
        <taxon>Eukaryota</taxon>
        <taxon>Metazoa</taxon>
        <taxon>Ecdysozoa</taxon>
        <taxon>Arthropoda</taxon>
        <taxon>Hexapoda</taxon>
        <taxon>Insecta</taxon>
        <taxon>Pterygota</taxon>
        <taxon>Neoptera</taxon>
        <taxon>Polyneoptera</taxon>
        <taxon>Phasmatodea</taxon>
        <taxon>Verophasmatodea</taxon>
        <taxon>Anareolatae</taxon>
        <taxon>Phasmatidae</taxon>
        <taxon>Eurycanthinae</taxon>
        <taxon>Dryococelus</taxon>
    </lineage>
</organism>
<name>A0ABQ9HQK1_9NEOP</name>
<keyword evidence="2" id="KW-1185">Reference proteome</keyword>
<proteinExistence type="predicted"/>
<accession>A0ABQ9HQK1</accession>
<reference evidence="1 2" key="1">
    <citation type="submission" date="2023-02" db="EMBL/GenBank/DDBJ databases">
        <title>LHISI_Scaffold_Assembly.</title>
        <authorList>
            <person name="Stuart O.P."/>
            <person name="Cleave R."/>
            <person name="Magrath M.J.L."/>
            <person name="Mikheyev A.S."/>
        </authorList>
    </citation>
    <scope>NUCLEOTIDE SEQUENCE [LARGE SCALE GENOMIC DNA]</scope>
    <source>
        <strain evidence="1">Daus_M_001</strain>
        <tissue evidence="1">Leg muscle</tissue>
    </source>
</reference>
<sequence>MPVPLLLIGVCGNEDRLPELMGKVVVVLCDFLLSRNVFYDRWSGIQRPSHLPLRTLFDRVQKLCAECFTISYCSPTIDNR</sequence>
<evidence type="ECO:0000313" key="1">
    <source>
        <dbReference type="EMBL" id="KAJ8886389.1"/>
    </source>
</evidence>
<comment type="caution">
    <text evidence="1">The sequence shown here is derived from an EMBL/GenBank/DDBJ whole genome shotgun (WGS) entry which is preliminary data.</text>
</comment>
<protein>
    <submittedName>
        <fullName evidence="1">Uncharacterized protein</fullName>
    </submittedName>
</protein>
<evidence type="ECO:0000313" key="2">
    <source>
        <dbReference type="Proteomes" id="UP001159363"/>
    </source>
</evidence>
<dbReference type="Proteomes" id="UP001159363">
    <property type="component" value="Chromosome X"/>
</dbReference>